<sequence length="251" mass="26958">MAGLVGYNSSEEDSDEDKKEQQRPAGTAAISEIPPSTAQTSSPLPPPPIIGPVPQSALPLGPSLPPTGEGEEGGGGGGGGGEEEEEEEVLPTDRTSPSDNDRALIHHLTLPAVPDLDIPPSPPGSPPSRTSKSFEQFLELKKQGTHFNAKLEQSTSLRNPSIMDKLMDFAELEGLKQYETTLSPDLWNPAAFPEAAFFDRLRKTREKIAKEREDERASGTRTTIDFVPPTMASPQLPGGLAKADKGRSRWK</sequence>
<dbReference type="EMBL" id="LKCN02000002">
    <property type="protein sequence ID" value="RCI15695.1"/>
    <property type="molecule type" value="Genomic_DNA"/>
</dbReference>
<comment type="caution">
    <text evidence="2">The sequence shown here is derived from an EMBL/GenBank/DDBJ whole genome shotgun (WGS) entry which is preliminary data.</text>
</comment>
<dbReference type="Proteomes" id="UP000253664">
    <property type="component" value="Unassembled WGS sequence"/>
</dbReference>
<feature type="compositionally biased region" description="Pro residues" evidence="1">
    <location>
        <begin position="117"/>
        <end position="126"/>
    </location>
</feature>
<proteinExistence type="predicted"/>
<name>A0A367LMM0_9HYPO</name>
<reference evidence="2 3" key="1">
    <citation type="journal article" date="2015" name="BMC Genomics">
        <title>Insights from the genome of Ophiocordyceps polyrhachis-furcata to pathogenicity and host specificity in insect fungi.</title>
        <authorList>
            <person name="Wichadakul D."/>
            <person name="Kobmoo N."/>
            <person name="Ingsriswang S."/>
            <person name="Tangphatsornruang S."/>
            <person name="Chantasingh D."/>
            <person name="Luangsa-ard J.J."/>
            <person name="Eurwilaichitr L."/>
        </authorList>
    </citation>
    <scope>NUCLEOTIDE SEQUENCE [LARGE SCALE GENOMIC DNA]</scope>
    <source>
        <strain evidence="2 3">BCC 54312</strain>
    </source>
</reference>
<feature type="compositionally biased region" description="Basic and acidic residues" evidence="1">
    <location>
        <begin position="242"/>
        <end position="251"/>
    </location>
</feature>
<feature type="region of interest" description="Disordered" evidence="1">
    <location>
        <begin position="1"/>
        <end position="133"/>
    </location>
</feature>
<keyword evidence="3" id="KW-1185">Reference proteome</keyword>
<gene>
    <name evidence="2" type="ORF">L249_3486</name>
</gene>
<feature type="compositionally biased region" description="Basic and acidic residues" evidence="1">
    <location>
        <begin position="209"/>
        <end position="218"/>
    </location>
</feature>
<dbReference type="GO" id="GO:0005634">
    <property type="term" value="C:nucleus"/>
    <property type="evidence" value="ECO:0007669"/>
    <property type="project" value="TreeGrafter"/>
</dbReference>
<feature type="region of interest" description="Disordered" evidence="1">
    <location>
        <begin position="209"/>
        <end position="251"/>
    </location>
</feature>
<evidence type="ECO:0000256" key="1">
    <source>
        <dbReference type="SAM" id="MobiDB-lite"/>
    </source>
</evidence>
<feature type="compositionally biased region" description="Acidic residues" evidence="1">
    <location>
        <begin position="81"/>
        <end position="90"/>
    </location>
</feature>
<organism evidence="2 3">
    <name type="scientific">Ophiocordyceps polyrhachis-furcata BCC 54312</name>
    <dbReference type="NCBI Taxonomy" id="1330021"/>
    <lineage>
        <taxon>Eukaryota</taxon>
        <taxon>Fungi</taxon>
        <taxon>Dikarya</taxon>
        <taxon>Ascomycota</taxon>
        <taxon>Pezizomycotina</taxon>
        <taxon>Sordariomycetes</taxon>
        <taxon>Hypocreomycetidae</taxon>
        <taxon>Hypocreales</taxon>
        <taxon>Ophiocordycipitaceae</taxon>
        <taxon>Ophiocordyceps</taxon>
    </lineage>
</organism>
<protein>
    <recommendedName>
        <fullName evidence="4">HCNGP-like protein</fullName>
    </recommendedName>
</protein>
<evidence type="ECO:0000313" key="3">
    <source>
        <dbReference type="Proteomes" id="UP000253664"/>
    </source>
</evidence>
<dbReference type="STRING" id="1330021.A0A367LMM0"/>
<dbReference type="GO" id="GO:0006355">
    <property type="term" value="P:regulation of DNA-templated transcription"/>
    <property type="evidence" value="ECO:0007669"/>
    <property type="project" value="InterPro"/>
</dbReference>
<dbReference type="InterPro" id="IPR012479">
    <property type="entry name" value="SAP30BP"/>
</dbReference>
<dbReference type="AlphaFoldDB" id="A0A367LMM0"/>
<evidence type="ECO:0000313" key="2">
    <source>
        <dbReference type="EMBL" id="RCI15695.1"/>
    </source>
</evidence>
<dbReference type="OrthoDB" id="1714508at2759"/>
<accession>A0A367LMM0</accession>
<dbReference type="PANTHER" id="PTHR13464">
    <property type="entry name" value="TRANSCRIPTIONAL REGULATOR PROTEIN HCNGP"/>
    <property type="match status" value="1"/>
</dbReference>
<evidence type="ECO:0008006" key="4">
    <source>
        <dbReference type="Google" id="ProtNLM"/>
    </source>
</evidence>
<dbReference type="PANTHER" id="PTHR13464:SF0">
    <property type="entry name" value="SAP30-BINDING PROTEIN"/>
    <property type="match status" value="1"/>
</dbReference>
<dbReference type="Pfam" id="PF07818">
    <property type="entry name" value="HCNGP"/>
    <property type="match status" value="1"/>
</dbReference>